<evidence type="ECO:0000313" key="3">
    <source>
        <dbReference type="Proteomes" id="UP000255169"/>
    </source>
</evidence>
<evidence type="ECO:0000313" key="2">
    <source>
        <dbReference type="EMBL" id="SUQ00822.1"/>
    </source>
</evidence>
<organism evidence="1">
    <name type="scientific">Yersinia ruckeri</name>
    <dbReference type="NCBI Taxonomy" id="29486"/>
    <lineage>
        <taxon>Bacteria</taxon>
        <taxon>Pseudomonadati</taxon>
        <taxon>Pseudomonadota</taxon>
        <taxon>Gammaproteobacteria</taxon>
        <taxon>Enterobacterales</taxon>
        <taxon>Yersiniaceae</taxon>
        <taxon>Yersinia</taxon>
    </lineage>
</organism>
<dbReference type="GeneID" id="66881172"/>
<reference evidence="1" key="1">
    <citation type="journal article" date="2015" name="Genome Announc.">
        <title>Complete Genome Sequence of Yersinia ruckeri Strain CSF007-82, Etiologic Agent of Red Mouth Disease in Salmonid Fish.</title>
        <authorList>
            <person name="Nelson M.C."/>
            <person name="LaPatra S.E."/>
            <person name="Welch T.J."/>
            <person name="Graf J."/>
        </authorList>
    </citation>
    <scope>NUCLEOTIDE SEQUENCE</scope>
    <source>
        <strain evidence="1">CSF007-82</strain>
    </source>
</reference>
<dbReference type="EMBL" id="UHJG01000001">
    <property type="protein sequence ID" value="SUQ00822.1"/>
    <property type="molecule type" value="Genomic_DNA"/>
</dbReference>
<name>A0A0A8VIA2_YERRU</name>
<dbReference type="EMBL" id="LN681231">
    <property type="protein sequence ID" value="CEK29285.1"/>
    <property type="molecule type" value="Genomic_DNA"/>
</dbReference>
<proteinExistence type="predicted"/>
<gene>
    <name evidence="1" type="ORF">CSF007_17945</name>
    <name evidence="2" type="ORF">NCTC10476_02135</name>
</gene>
<keyword evidence="3" id="KW-1185">Reference proteome</keyword>
<sequence length="563" mass="62579">MKIIGKVLLTWVLLVVLSIVIIYITLQTAWGAKNLGSWVSDNSQYHLSLGKIDHDWSQPGQITFRDVTLSRPNKPVFLNAGQVVFGLSWHQLTEPRHFRSLLLQDGNLTLDHSAPIFPIQADALRLANMTLNSTTDGWVIQGKEINGGIVPWQPQVGDSLGEKNQFQLSATELSVNEIPFQHIFIKGEKNRKALALIDFGANIAQGELTGNASRSEEGRWQVEHLRLSNLRLQTSKTLDDIWQSYTRLPPISVKRVDLIDARIEGKNWALNDLDMTLKSVAFENGNWQSHDGELELNASDIINGDIHLIDPILTLALSDVGVTINQFSTRWQNGLLRSSGSWTRSNHRLQLNELAAVALEYTLPENWQQLWQQKLPDWLSEVLVTKLSASRNLLIDINPDFPFQITALDGFGNNLLLVKNHQWGVWAGTLTLNAANATFNRNDVRRPSLALSANDQNITFSDLSAFSSDGLLEAKAEIGQSAEHTFSLTLTGRSVEVNLLHHWGWPTLPFEGKGNLSLQLNGNLAQSHAFKSSLSGMLKATGSNGQRINQLMQGGEVSDVTSH</sequence>
<evidence type="ECO:0000313" key="1">
    <source>
        <dbReference type="EMBL" id="CEK29285.1"/>
    </source>
</evidence>
<protein>
    <submittedName>
        <fullName evidence="2">AsmA family protein</fullName>
    </submittedName>
    <submittedName>
        <fullName evidence="1">Putative membrane protein</fullName>
    </submittedName>
</protein>
<dbReference type="AlphaFoldDB" id="A0A0A8VIA2"/>
<dbReference type="Proteomes" id="UP000255169">
    <property type="component" value="Unassembled WGS sequence"/>
</dbReference>
<dbReference type="OrthoDB" id="7053268at2"/>
<dbReference type="RefSeq" id="WP_004721266.1">
    <property type="nucleotide sequence ID" value="NZ_CCYO01000003.1"/>
</dbReference>
<reference evidence="2 3" key="2">
    <citation type="submission" date="2018-06" db="EMBL/GenBank/DDBJ databases">
        <authorList>
            <consortium name="Pathogen Informatics"/>
            <person name="Doyle S."/>
        </authorList>
    </citation>
    <scope>NUCLEOTIDE SEQUENCE [LARGE SCALE GENOMIC DNA]</scope>
    <source>
        <strain evidence="2 3">NCTC10476</strain>
    </source>
</reference>
<accession>A0A0A8VIA2</accession>